<evidence type="ECO:0000313" key="3">
    <source>
        <dbReference type="Proteomes" id="UP000182902"/>
    </source>
</evidence>
<dbReference type="EMBL" id="FNOX01000009">
    <property type="protein sequence ID" value="SDZ39511.1"/>
    <property type="molecule type" value="Genomic_DNA"/>
</dbReference>
<gene>
    <name evidence="2" type="ORF">SAMN05216247_109326</name>
</gene>
<accession>A0A1H3SPN8</accession>
<organism evidence="2 3">
    <name type="scientific">Pseudomonas salomonii</name>
    <dbReference type="NCBI Taxonomy" id="191391"/>
    <lineage>
        <taxon>Bacteria</taxon>
        <taxon>Pseudomonadati</taxon>
        <taxon>Pseudomonadota</taxon>
        <taxon>Gammaproteobacteria</taxon>
        <taxon>Pseudomonadales</taxon>
        <taxon>Pseudomonadaceae</taxon>
        <taxon>Pseudomonas</taxon>
    </lineage>
</organism>
<dbReference type="Proteomes" id="UP000182902">
    <property type="component" value="Unassembled WGS sequence"/>
</dbReference>
<dbReference type="AlphaFoldDB" id="A0A1H3SPN8"/>
<proteinExistence type="predicted"/>
<name>A0A1H3SPN8_9PSED</name>
<evidence type="ECO:0000313" key="2">
    <source>
        <dbReference type="EMBL" id="SDZ39511.1"/>
    </source>
</evidence>
<sequence>MAKITITLEDRHQGNGKPSVTVDMTGVAAPPLDAPRQTEAMRLSYKLFDLIVSEKMLGTIPACRWQSSNTTLH</sequence>
<dbReference type="RefSeq" id="WP_069788383.1">
    <property type="nucleotide sequence ID" value="NZ_FNOX01000009.1"/>
</dbReference>
<feature type="region of interest" description="Disordered" evidence="1">
    <location>
        <begin position="1"/>
        <end position="23"/>
    </location>
</feature>
<reference evidence="2 3" key="1">
    <citation type="submission" date="2016-10" db="EMBL/GenBank/DDBJ databases">
        <authorList>
            <person name="de Groot N.N."/>
        </authorList>
    </citation>
    <scope>NUCLEOTIDE SEQUENCE [LARGE SCALE GENOMIC DNA]</scope>
    <source>
        <strain evidence="2 3">ICMP 14252</strain>
    </source>
</reference>
<protein>
    <submittedName>
        <fullName evidence="2">Uncharacterized protein</fullName>
    </submittedName>
</protein>
<evidence type="ECO:0000256" key="1">
    <source>
        <dbReference type="SAM" id="MobiDB-lite"/>
    </source>
</evidence>